<dbReference type="InterPro" id="IPR022028">
    <property type="entry name" value="DUF3604"/>
</dbReference>
<dbReference type="RefSeq" id="WP_218445290.1">
    <property type="nucleotide sequence ID" value="NZ_JAGSPA010000002.1"/>
</dbReference>
<dbReference type="PROSITE" id="PS51257">
    <property type="entry name" value="PROKAR_LIPOPROTEIN"/>
    <property type="match status" value="1"/>
</dbReference>
<accession>A0ABS6SDY9</accession>
<name>A0ABS6SDY9_9SPHN</name>
<gene>
    <name evidence="1" type="ORF">KCG44_07455</name>
</gene>
<organism evidence="1 2">
    <name type="scientific">Pacificimonas pallii</name>
    <dbReference type="NCBI Taxonomy" id="2827236"/>
    <lineage>
        <taxon>Bacteria</taxon>
        <taxon>Pseudomonadati</taxon>
        <taxon>Pseudomonadota</taxon>
        <taxon>Alphaproteobacteria</taxon>
        <taxon>Sphingomonadales</taxon>
        <taxon>Sphingosinicellaceae</taxon>
        <taxon>Pacificimonas</taxon>
    </lineage>
</organism>
<keyword evidence="2" id="KW-1185">Reference proteome</keyword>
<evidence type="ECO:0000313" key="1">
    <source>
        <dbReference type="EMBL" id="MBV7256619.1"/>
    </source>
</evidence>
<comment type="caution">
    <text evidence="1">The sequence shown here is derived from an EMBL/GenBank/DDBJ whole genome shotgun (WGS) entry which is preliminary data.</text>
</comment>
<proteinExistence type="predicted"/>
<protein>
    <submittedName>
        <fullName evidence="1">DUF3604 domain-containing protein</fullName>
    </submittedName>
</protein>
<dbReference type="EMBL" id="JAGSPA010000002">
    <property type="protein sequence ID" value="MBV7256619.1"/>
    <property type="molecule type" value="Genomic_DNA"/>
</dbReference>
<dbReference type="Proteomes" id="UP000722336">
    <property type="component" value="Unassembled WGS sequence"/>
</dbReference>
<reference evidence="1 2" key="1">
    <citation type="submission" date="2021-04" db="EMBL/GenBank/DDBJ databases">
        <authorList>
            <person name="Pira H."/>
            <person name="Risdian C."/>
            <person name="Wink J."/>
        </authorList>
    </citation>
    <scope>NUCLEOTIDE SEQUENCE [LARGE SCALE GENOMIC DNA]</scope>
    <source>
        <strain evidence="1 2">WHA3</strain>
    </source>
</reference>
<evidence type="ECO:0000313" key="2">
    <source>
        <dbReference type="Proteomes" id="UP000722336"/>
    </source>
</evidence>
<dbReference type="Pfam" id="PF12228">
    <property type="entry name" value="DUF3604"/>
    <property type="match status" value="1"/>
</dbReference>
<sequence>MNIRAYALLLGVSMIAACGVEPGAEADVRAARSAAAFAVETNPDRNAYFGDLHVHTRASFDAYIFNIRATADDAYRFAKGQPLKHPAGYEVSAPALDFYAVTDHGEYLGVVPAMDGTDSPLAKTALARQIFGADALDPRAAFTRIGLSAVTGQPIAEIYDLDHIASVWRRHVEAADRHYEPGRFTTFAGYEYTAMRPINPIAGTAANLHRNVIFEDAAAAQPFSASNSPNPEDLWDWMDGERSAGRDVLAIPHNSNISGGQMFARESYHGEAFTDAYAEQRGINEPLVEIAQVKGTSETHPQLSPNDEWASFEMYEAYINSNVKSDIPGGFVREAYRNGLAKASEGKPNPFRFGIIGSSDVHMGGGAQREDRFWGKFGTRDATPALRGSVPPGAAKSWGDMSGSDQAISGIQLGAAGLAGVWATANTREAIFAAMRRKETFGTSGPRIRVRMFAGYDFPNGLLSRTDAVAQADRLGVAMGGRLAAKDAPPMIAAWAMRDPGTVPLQRLQVIKVSAVGGVSSEQVYDVACADGMAPDAATHRCADNGARVDVTSCETIEGKGAGELKAMWRDPDYKPGEQAAYYVRALENPKCRWSTWDAVRNGTPPRPDVPATVQDRAWTSPVWVDAR</sequence>